<proteinExistence type="predicted"/>
<organism evidence="3 4">
    <name type="scientific">Rubrobacter tropicus</name>
    <dbReference type="NCBI Taxonomy" id="2653851"/>
    <lineage>
        <taxon>Bacteria</taxon>
        <taxon>Bacillati</taxon>
        <taxon>Actinomycetota</taxon>
        <taxon>Rubrobacteria</taxon>
        <taxon>Rubrobacterales</taxon>
        <taxon>Rubrobacteraceae</taxon>
        <taxon>Rubrobacter</taxon>
    </lineage>
</organism>
<evidence type="ECO:0000313" key="4">
    <source>
        <dbReference type="Proteomes" id="UP000501452"/>
    </source>
</evidence>
<keyword evidence="1" id="KW-0863">Zinc-finger</keyword>
<dbReference type="Proteomes" id="UP000501452">
    <property type="component" value="Chromosome"/>
</dbReference>
<keyword evidence="1" id="KW-0862">Zinc</keyword>
<dbReference type="InterPro" id="IPR007527">
    <property type="entry name" value="Znf_SWIM"/>
</dbReference>
<reference evidence="3 4" key="1">
    <citation type="submission" date="2019-10" db="EMBL/GenBank/DDBJ databases">
        <title>Rubrobacter sp nov SCSIO 52090 isolated from a deep-sea sediment in the South China Sea.</title>
        <authorList>
            <person name="Chen R.W."/>
        </authorList>
    </citation>
    <scope>NUCLEOTIDE SEQUENCE [LARGE SCALE GENOMIC DNA]</scope>
    <source>
        <strain evidence="3 4">SCSIO 52909</strain>
    </source>
</reference>
<name>A0A6G8QBN8_9ACTN</name>
<dbReference type="AlphaFoldDB" id="A0A6G8QBN8"/>
<dbReference type="EMBL" id="CP045119">
    <property type="protein sequence ID" value="QIN83697.1"/>
    <property type="molecule type" value="Genomic_DNA"/>
</dbReference>
<feature type="domain" description="SWIM-type" evidence="2">
    <location>
        <begin position="46"/>
        <end position="78"/>
    </location>
</feature>
<sequence>MLKEKDTVERGLVQRVERGWILHNLGKVLRDGPLYLVESSKGKTVYVVDLDRDTCTCKDWRRRRDTCKHIFSAVIFNAKS</sequence>
<accession>A0A6G8QBN8</accession>
<keyword evidence="4" id="KW-1185">Reference proteome</keyword>
<evidence type="ECO:0000256" key="1">
    <source>
        <dbReference type="PROSITE-ProRule" id="PRU00325"/>
    </source>
</evidence>
<keyword evidence="1" id="KW-0479">Metal-binding</keyword>
<evidence type="ECO:0000313" key="3">
    <source>
        <dbReference type="EMBL" id="QIN83697.1"/>
    </source>
</evidence>
<dbReference type="KEGG" id="rub:GBA63_14450"/>
<dbReference type="Pfam" id="PF04434">
    <property type="entry name" value="SWIM"/>
    <property type="match status" value="1"/>
</dbReference>
<dbReference type="RefSeq" id="WP_166177210.1">
    <property type="nucleotide sequence ID" value="NZ_CP045119.1"/>
</dbReference>
<protein>
    <recommendedName>
        <fullName evidence="2">SWIM-type domain-containing protein</fullName>
    </recommendedName>
</protein>
<evidence type="ECO:0000259" key="2">
    <source>
        <dbReference type="PROSITE" id="PS50966"/>
    </source>
</evidence>
<dbReference type="PROSITE" id="PS50966">
    <property type="entry name" value="ZF_SWIM"/>
    <property type="match status" value="1"/>
</dbReference>
<gene>
    <name evidence="3" type="ORF">GBA63_14450</name>
</gene>
<dbReference type="GO" id="GO:0008270">
    <property type="term" value="F:zinc ion binding"/>
    <property type="evidence" value="ECO:0007669"/>
    <property type="project" value="UniProtKB-KW"/>
</dbReference>